<dbReference type="Proteomes" id="UP000199658">
    <property type="component" value="Unassembled WGS sequence"/>
</dbReference>
<evidence type="ECO:0000313" key="1">
    <source>
        <dbReference type="EMBL" id="SFR59390.1"/>
    </source>
</evidence>
<evidence type="ECO:0000313" key="2">
    <source>
        <dbReference type="Proteomes" id="UP000199658"/>
    </source>
</evidence>
<name>A0A1I6HYV6_9RHOB</name>
<proteinExistence type="predicted"/>
<dbReference type="OrthoDB" id="8779915at2"/>
<keyword evidence="2" id="KW-1185">Reference proteome</keyword>
<dbReference type="AlphaFoldDB" id="A0A1I6HYV6"/>
<accession>A0A1I6HYV6</accession>
<dbReference type="RefSeq" id="WP_090219576.1">
    <property type="nucleotide sequence ID" value="NZ_FOYO01000001.1"/>
</dbReference>
<protein>
    <submittedName>
        <fullName evidence="1">Uncharacterized protein</fullName>
    </submittedName>
</protein>
<sequence>MPTLTSCIFEKSSFTGAANCNSVGFPANGWAWVTWTFGNRKASLARVRQDSDIVIALVPVLDTSANRRILDANLPSGARRITGIRAGMVPYSATWGGQNQPARHPAWRVLVDLSFRVNIDLPWYCFAGGNDTEATIHYYLFIRLNASGNLVASVDHWEWNRTEGAGLCGGEVASRLNAGIPNGVAPLQSALTSAIAPFSTFSFNDIYFLPGDGRTSGVDDVAEVRNEAAIVLMR</sequence>
<dbReference type="EMBL" id="FOYO01000001">
    <property type="protein sequence ID" value="SFR59390.1"/>
    <property type="molecule type" value="Genomic_DNA"/>
</dbReference>
<organism evidence="1 2">
    <name type="scientific">Litoreibacter janthinus</name>
    <dbReference type="NCBI Taxonomy" id="670154"/>
    <lineage>
        <taxon>Bacteria</taxon>
        <taxon>Pseudomonadati</taxon>
        <taxon>Pseudomonadota</taxon>
        <taxon>Alphaproteobacteria</taxon>
        <taxon>Rhodobacterales</taxon>
        <taxon>Roseobacteraceae</taxon>
        <taxon>Litoreibacter</taxon>
    </lineage>
</organism>
<gene>
    <name evidence="1" type="ORF">SAMN04488002_3579</name>
</gene>
<reference evidence="2" key="1">
    <citation type="submission" date="2016-10" db="EMBL/GenBank/DDBJ databases">
        <authorList>
            <person name="Varghese N."/>
            <person name="Submissions S."/>
        </authorList>
    </citation>
    <scope>NUCLEOTIDE SEQUENCE [LARGE SCALE GENOMIC DNA]</scope>
    <source>
        <strain evidence="2">DSM 26921</strain>
    </source>
</reference>